<dbReference type="GO" id="GO:0008270">
    <property type="term" value="F:zinc ion binding"/>
    <property type="evidence" value="ECO:0007669"/>
    <property type="project" value="UniProtKB-KW"/>
</dbReference>
<proteinExistence type="predicted"/>
<dbReference type="SMART" id="SM00184">
    <property type="entry name" value="RING"/>
    <property type="match status" value="1"/>
</dbReference>
<sequence>MADSEVACPVCMLEYNDPQLLASCGHTFCKRCVAHLRPCLCPLCRVPFQSRDVRPNYALARMLSMLHGQAAPSAPAPESHRLQAVVPLVSQALSGLTLTGQGPDLARSLARQGVPFGIAQLISDEDSQIALRVFLLDNSGSTATFDGKYLSPVSGSTSMQVVPCSRWEEICQTALRQASWNLSLGIPCEFVLLNPPGGQREFGAFREGVDLVTVDPRSNNAQGQLAALQRMLQNTRPSGLTPLLERIQEIQSRLSSTYSHLVSQGGRFVLAILTDGVPTSAGSGLPPEAAQAQVAAALRHLTTMLPVFVVVRLCTDDSPVVEYYNNLDEEEELPLEVIDDLESEAREVAAKGNSWLTYSPLIHTLREGGTLVKLLDLLDERTLTPLEVRLLVGHLLQKEDEPSLPLSDPDAFFRQAGIRLKQAPLVYDPLRQAMMPCVDMKKLRPAMRPAGHRGTWAASACGCFAAFRGLLRQCLSVPCFPDARQPPRHHGHHHCGH</sequence>
<evidence type="ECO:0000259" key="5">
    <source>
        <dbReference type="PROSITE" id="PS50089"/>
    </source>
</evidence>
<dbReference type="PROSITE" id="PS50089">
    <property type="entry name" value="ZF_RING_2"/>
    <property type="match status" value="1"/>
</dbReference>
<dbReference type="EMBL" id="CAJNNW010010746">
    <property type="protein sequence ID" value="CAE8652399.1"/>
    <property type="molecule type" value="Genomic_DNA"/>
</dbReference>
<dbReference type="PANTHER" id="PTHR24103">
    <property type="entry name" value="E3 UBIQUITIN-PROTEIN LIGASE TRIM"/>
    <property type="match status" value="1"/>
</dbReference>
<evidence type="ECO:0000256" key="3">
    <source>
        <dbReference type="ARBA" id="ARBA00022833"/>
    </source>
</evidence>
<dbReference type="Proteomes" id="UP000626109">
    <property type="component" value="Unassembled WGS sequence"/>
</dbReference>
<comment type="caution">
    <text evidence="6">The sequence shown here is derived from an EMBL/GenBank/DDBJ whole genome shotgun (WGS) entry which is preliminary data.</text>
</comment>
<evidence type="ECO:0000256" key="2">
    <source>
        <dbReference type="ARBA" id="ARBA00022771"/>
    </source>
</evidence>
<dbReference type="InterPro" id="IPR027370">
    <property type="entry name" value="Znf-RING_euk"/>
</dbReference>
<evidence type="ECO:0000313" key="6">
    <source>
        <dbReference type="EMBL" id="CAE8652399.1"/>
    </source>
</evidence>
<evidence type="ECO:0000256" key="4">
    <source>
        <dbReference type="PROSITE-ProRule" id="PRU00175"/>
    </source>
</evidence>
<accession>A0A813INT5</accession>
<dbReference type="PROSITE" id="PS00518">
    <property type="entry name" value="ZF_RING_1"/>
    <property type="match status" value="1"/>
</dbReference>
<name>A0A813INT5_POLGL</name>
<dbReference type="InterPro" id="IPR013083">
    <property type="entry name" value="Znf_RING/FYVE/PHD"/>
</dbReference>
<keyword evidence="2 4" id="KW-0863">Zinc-finger</keyword>
<dbReference type="SUPFAM" id="SSF53300">
    <property type="entry name" value="vWA-like"/>
    <property type="match status" value="1"/>
</dbReference>
<keyword evidence="3" id="KW-0862">Zinc</keyword>
<feature type="domain" description="RING-type" evidence="5">
    <location>
        <begin position="8"/>
        <end position="45"/>
    </location>
</feature>
<dbReference type="InterPro" id="IPR017907">
    <property type="entry name" value="Znf_RING_CS"/>
</dbReference>
<dbReference type="AlphaFoldDB" id="A0A813INT5"/>
<protein>
    <recommendedName>
        <fullName evidence="5">RING-type domain-containing protein</fullName>
    </recommendedName>
</protein>
<organism evidence="6 7">
    <name type="scientific">Polarella glacialis</name>
    <name type="common">Dinoflagellate</name>
    <dbReference type="NCBI Taxonomy" id="89957"/>
    <lineage>
        <taxon>Eukaryota</taxon>
        <taxon>Sar</taxon>
        <taxon>Alveolata</taxon>
        <taxon>Dinophyceae</taxon>
        <taxon>Suessiales</taxon>
        <taxon>Suessiaceae</taxon>
        <taxon>Polarella</taxon>
    </lineage>
</organism>
<dbReference type="SUPFAM" id="SSF57850">
    <property type="entry name" value="RING/U-box"/>
    <property type="match status" value="1"/>
</dbReference>
<reference evidence="6" key="1">
    <citation type="submission" date="2021-02" db="EMBL/GenBank/DDBJ databases">
        <authorList>
            <person name="Dougan E. K."/>
            <person name="Rhodes N."/>
            <person name="Thang M."/>
            <person name="Chan C."/>
        </authorList>
    </citation>
    <scope>NUCLEOTIDE SEQUENCE</scope>
</reference>
<dbReference type="InterPro" id="IPR050143">
    <property type="entry name" value="TRIM/RBCC"/>
</dbReference>
<keyword evidence="1" id="KW-0479">Metal-binding</keyword>
<dbReference type="InterPro" id="IPR001841">
    <property type="entry name" value="Znf_RING"/>
</dbReference>
<dbReference type="InterPro" id="IPR036465">
    <property type="entry name" value="vWFA_dom_sf"/>
</dbReference>
<dbReference type="Gene3D" id="3.30.40.10">
    <property type="entry name" value="Zinc/RING finger domain, C3HC4 (zinc finger)"/>
    <property type="match status" value="1"/>
</dbReference>
<dbReference type="Pfam" id="PF13445">
    <property type="entry name" value="zf-RING_UBOX"/>
    <property type="match status" value="1"/>
</dbReference>
<gene>
    <name evidence="6" type="ORF">PGLA2088_LOCUS9674</name>
</gene>
<evidence type="ECO:0000313" key="7">
    <source>
        <dbReference type="Proteomes" id="UP000626109"/>
    </source>
</evidence>
<evidence type="ECO:0000256" key="1">
    <source>
        <dbReference type="ARBA" id="ARBA00022723"/>
    </source>
</evidence>